<evidence type="ECO:0000256" key="1">
    <source>
        <dbReference type="SAM" id="MobiDB-lite"/>
    </source>
</evidence>
<feature type="compositionally biased region" description="Low complexity" evidence="1">
    <location>
        <begin position="112"/>
        <end position="136"/>
    </location>
</feature>
<reference evidence="2 3" key="1">
    <citation type="submission" date="2020-02" db="EMBL/GenBank/DDBJ databases">
        <authorList>
            <person name="Ma Q."/>
            <person name="Huang Y."/>
            <person name="Song X."/>
            <person name="Pei D."/>
        </authorList>
    </citation>
    <scope>NUCLEOTIDE SEQUENCE [LARGE SCALE GENOMIC DNA]</scope>
    <source>
        <strain evidence="2">Sxm20200214</strain>
        <tissue evidence="2">Leaf</tissue>
    </source>
</reference>
<dbReference type="EMBL" id="JAAMPC010000010">
    <property type="protein sequence ID" value="KAG2286059.1"/>
    <property type="molecule type" value="Genomic_DNA"/>
</dbReference>
<comment type="caution">
    <text evidence="2">The sequence shown here is derived from an EMBL/GenBank/DDBJ whole genome shotgun (WGS) entry which is preliminary data.</text>
</comment>
<dbReference type="AlphaFoldDB" id="A0A8X7RIL4"/>
<accession>A0A8X7RIL4</accession>
<proteinExistence type="predicted"/>
<dbReference type="Proteomes" id="UP000886595">
    <property type="component" value="Unassembled WGS sequence"/>
</dbReference>
<evidence type="ECO:0000313" key="3">
    <source>
        <dbReference type="Proteomes" id="UP000886595"/>
    </source>
</evidence>
<name>A0A8X7RIL4_BRACI</name>
<gene>
    <name evidence="2" type="ORF">Bca52824_045663</name>
</gene>
<organism evidence="2 3">
    <name type="scientific">Brassica carinata</name>
    <name type="common">Ethiopian mustard</name>
    <name type="synonym">Abyssinian cabbage</name>
    <dbReference type="NCBI Taxonomy" id="52824"/>
    <lineage>
        <taxon>Eukaryota</taxon>
        <taxon>Viridiplantae</taxon>
        <taxon>Streptophyta</taxon>
        <taxon>Embryophyta</taxon>
        <taxon>Tracheophyta</taxon>
        <taxon>Spermatophyta</taxon>
        <taxon>Magnoliopsida</taxon>
        <taxon>eudicotyledons</taxon>
        <taxon>Gunneridae</taxon>
        <taxon>Pentapetalae</taxon>
        <taxon>rosids</taxon>
        <taxon>malvids</taxon>
        <taxon>Brassicales</taxon>
        <taxon>Brassicaceae</taxon>
        <taxon>Brassiceae</taxon>
        <taxon>Brassica</taxon>
    </lineage>
</organism>
<sequence>MDWLILSSTVDGSNPRPWSAVRCFRTRRLGSKSAARLDPRPSLAPFVTRPVRFKPRCTAAARPQRMSLSDRIPRPAFVRSTVTGLPRRQAAVTTIPSFSRFSTTGSMFQAVSSPPCSAPLSRPCSSSESSSPSSTRSGEKNN</sequence>
<protein>
    <submittedName>
        <fullName evidence="2">Uncharacterized protein</fullName>
    </submittedName>
</protein>
<evidence type="ECO:0000313" key="2">
    <source>
        <dbReference type="EMBL" id="KAG2286059.1"/>
    </source>
</evidence>
<keyword evidence="3" id="KW-1185">Reference proteome</keyword>
<feature type="region of interest" description="Disordered" evidence="1">
    <location>
        <begin position="107"/>
        <end position="142"/>
    </location>
</feature>